<dbReference type="InterPro" id="IPR001610">
    <property type="entry name" value="PAC"/>
</dbReference>
<dbReference type="RefSeq" id="WP_264321674.1">
    <property type="nucleotide sequence ID" value="NZ_JADEXN010000199.1"/>
</dbReference>
<dbReference type="EMBL" id="JADEXN010000199">
    <property type="protein sequence ID" value="MBE9041467.1"/>
    <property type="molecule type" value="Genomic_DNA"/>
</dbReference>
<dbReference type="InterPro" id="IPR052162">
    <property type="entry name" value="Sensor_kinase/Photoreceptor"/>
</dbReference>
<dbReference type="SMART" id="SM00091">
    <property type="entry name" value="PAS"/>
    <property type="match status" value="4"/>
</dbReference>
<dbReference type="InterPro" id="IPR003661">
    <property type="entry name" value="HisK_dim/P_dom"/>
</dbReference>
<dbReference type="Gene3D" id="1.10.287.130">
    <property type="match status" value="1"/>
</dbReference>
<dbReference type="InterPro" id="IPR000014">
    <property type="entry name" value="PAS"/>
</dbReference>
<dbReference type="PROSITE" id="PS50109">
    <property type="entry name" value="HIS_KIN"/>
    <property type="match status" value="1"/>
</dbReference>
<evidence type="ECO:0000259" key="9">
    <source>
        <dbReference type="PROSITE" id="PS50112"/>
    </source>
</evidence>
<dbReference type="SMART" id="SM00388">
    <property type="entry name" value="HisKA"/>
    <property type="match status" value="1"/>
</dbReference>
<dbReference type="SUPFAM" id="SSF55874">
    <property type="entry name" value="ATPase domain of HSP90 chaperone/DNA topoisomerase II/histidine kinase"/>
    <property type="match status" value="1"/>
</dbReference>
<dbReference type="SMART" id="SM00387">
    <property type="entry name" value="HATPase_c"/>
    <property type="match status" value="1"/>
</dbReference>
<dbReference type="Proteomes" id="UP000621799">
    <property type="component" value="Unassembled WGS sequence"/>
</dbReference>
<feature type="coiled-coil region" evidence="7">
    <location>
        <begin position="701"/>
        <end position="728"/>
    </location>
</feature>
<dbReference type="EC" id="2.7.13.3" evidence="2"/>
<dbReference type="PANTHER" id="PTHR43304:SF1">
    <property type="entry name" value="PAC DOMAIN-CONTAINING PROTEIN"/>
    <property type="match status" value="1"/>
</dbReference>
<name>A0A928Z7I2_9CYAN</name>
<keyword evidence="12" id="KW-1185">Reference proteome</keyword>
<dbReference type="GO" id="GO:0000155">
    <property type="term" value="F:phosphorelay sensor kinase activity"/>
    <property type="evidence" value="ECO:0007669"/>
    <property type="project" value="InterPro"/>
</dbReference>
<dbReference type="InterPro" id="IPR013655">
    <property type="entry name" value="PAS_fold_3"/>
</dbReference>
<dbReference type="InterPro" id="IPR005467">
    <property type="entry name" value="His_kinase_dom"/>
</dbReference>
<organism evidence="11 12">
    <name type="scientific">Zarconia navalis LEGE 11467</name>
    <dbReference type="NCBI Taxonomy" id="1828826"/>
    <lineage>
        <taxon>Bacteria</taxon>
        <taxon>Bacillati</taxon>
        <taxon>Cyanobacteriota</taxon>
        <taxon>Cyanophyceae</taxon>
        <taxon>Oscillatoriophycideae</taxon>
        <taxon>Oscillatoriales</taxon>
        <taxon>Oscillatoriales incertae sedis</taxon>
        <taxon>Zarconia</taxon>
        <taxon>Zarconia navalis</taxon>
    </lineage>
</organism>
<evidence type="ECO:0000256" key="2">
    <source>
        <dbReference type="ARBA" id="ARBA00012438"/>
    </source>
</evidence>
<feature type="domain" description="PAC" evidence="10">
    <location>
        <begin position="382"/>
        <end position="433"/>
    </location>
</feature>
<dbReference type="InterPro" id="IPR004358">
    <property type="entry name" value="Sig_transdc_His_kin-like_C"/>
</dbReference>
<dbReference type="CDD" id="cd00130">
    <property type="entry name" value="PAS"/>
    <property type="match status" value="4"/>
</dbReference>
<dbReference type="PANTHER" id="PTHR43304">
    <property type="entry name" value="PHYTOCHROME-LIKE PROTEIN CPH1"/>
    <property type="match status" value="1"/>
</dbReference>
<keyword evidence="7" id="KW-0175">Coiled coil</keyword>
<dbReference type="Pfam" id="PF02518">
    <property type="entry name" value="HATPase_c"/>
    <property type="match status" value="1"/>
</dbReference>
<dbReference type="PROSITE" id="PS50112">
    <property type="entry name" value="PAS"/>
    <property type="match status" value="3"/>
</dbReference>
<dbReference type="Pfam" id="PF08448">
    <property type="entry name" value="PAS_4"/>
    <property type="match status" value="2"/>
</dbReference>
<dbReference type="Gene3D" id="3.30.565.10">
    <property type="entry name" value="Histidine kinase-like ATPase, C-terminal domain"/>
    <property type="match status" value="1"/>
</dbReference>
<dbReference type="InterPro" id="IPR013767">
    <property type="entry name" value="PAS_fold"/>
</dbReference>
<feature type="domain" description="PAS" evidence="9">
    <location>
        <begin position="179"/>
        <end position="249"/>
    </location>
</feature>
<evidence type="ECO:0000259" key="10">
    <source>
        <dbReference type="PROSITE" id="PS50113"/>
    </source>
</evidence>
<dbReference type="InterPro" id="IPR000700">
    <property type="entry name" value="PAS-assoc_C"/>
</dbReference>
<protein>
    <recommendedName>
        <fullName evidence="2">histidine kinase</fullName>
        <ecNumber evidence="2">2.7.13.3</ecNumber>
    </recommendedName>
</protein>
<dbReference type="PROSITE" id="PS50113">
    <property type="entry name" value="PAC"/>
    <property type="match status" value="4"/>
</dbReference>
<dbReference type="SMART" id="SM00065">
    <property type="entry name" value="GAF"/>
    <property type="match status" value="2"/>
</dbReference>
<dbReference type="SMART" id="SM00086">
    <property type="entry name" value="PAC"/>
    <property type="match status" value="3"/>
</dbReference>
<dbReference type="InterPro" id="IPR036890">
    <property type="entry name" value="HATPase_C_sf"/>
</dbReference>
<feature type="domain" description="PAC" evidence="10">
    <location>
        <begin position="253"/>
        <end position="305"/>
    </location>
</feature>
<dbReference type="InterPro" id="IPR013656">
    <property type="entry name" value="PAS_4"/>
</dbReference>
<dbReference type="Gene3D" id="3.30.450.20">
    <property type="entry name" value="PAS domain"/>
    <property type="match status" value="4"/>
</dbReference>
<dbReference type="InterPro" id="IPR003594">
    <property type="entry name" value="HATPase_dom"/>
</dbReference>
<dbReference type="NCBIfam" id="TIGR00229">
    <property type="entry name" value="sensory_box"/>
    <property type="match status" value="4"/>
</dbReference>
<dbReference type="InterPro" id="IPR036097">
    <property type="entry name" value="HisK_dim/P_sf"/>
</dbReference>
<keyword evidence="3" id="KW-0597">Phosphoprotein</keyword>
<gene>
    <name evidence="11" type="ORF">IQ235_11810</name>
</gene>
<dbReference type="SUPFAM" id="SSF55781">
    <property type="entry name" value="GAF domain-like"/>
    <property type="match status" value="2"/>
</dbReference>
<feature type="domain" description="PAC" evidence="10">
    <location>
        <begin position="87"/>
        <end position="139"/>
    </location>
</feature>
<dbReference type="SUPFAM" id="SSF55785">
    <property type="entry name" value="PYP-like sensor domain (PAS domain)"/>
    <property type="match status" value="4"/>
</dbReference>
<dbReference type="Gene3D" id="3.30.450.40">
    <property type="match status" value="2"/>
</dbReference>
<keyword evidence="6" id="KW-0902">Two-component regulatory system</keyword>
<dbReference type="Pfam" id="PF00989">
    <property type="entry name" value="PAS"/>
    <property type="match status" value="1"/>
</dbReference>
<dbReference type="InterPro" id="IPR035965">
    <property type="entry name" value="PAS-like_dom_sf"/>
</dbReference>
<dbReference type="PRINTS" id="PR00344">
    <property type="entry name" value="BCTRLSENSOR"/>
</dbReference>
<keyword evidence="5" id="KW-0418">Kinase</keyword>
<reference evidence="11" key="1">
    <citation type="submission" date="2020-10" db="EMBL/GenBank/DDBJ databases">
        <authorList>
            <person name="Castelo-Branco R."/>
            <person name="Eusebio N."/>
            <person name="Adriana R."/>
            <person name="Vieira A."/>
            <person name="Brugerolle De Fraissinette N."/>
            <person name="Rezende De Castro R."/>
            <person name="Schneider M.P."/>
            <person name="Vasconcelos V."/>
            <person name="Leao P.N."/>
        </authorList>
    </citation>
    <scope>NUCLEOTIDE SEQUENCE</scope>
    <source>
        <strain evidence="11">LEGE 11467</strain>
    </source>
</reference>
<evidence type="ECO:0000256" key="6">
    <source>
        <dbReference type="ARBA" id="ARBA00023012"/>
    </source>
</evidence>
<feature type="domain" description="Histidine kinase" evidence="8">
    <location>
        <begin position="932"/>
        <end position="1194"/>
    </location>
</feature>
<evidence type="ECO:0000256" key="3">
    <source>
        <dbReference type="ARBA" id="ARBA00022553"/>
    </source>
</evidence>
<dbReference type="Pfam" id="PF01590">
    <property type="entry name" value="GAF"/>
    <property type="match status" value="2"/>
</dbReference>
<feature type="domain" description="PAC" evidence="10">
    <location>
        <begin position="509"/>
        <end position="561"/>
    </location>
</feature>
<accession>A0A928Z7I2</accession>
<dbReference type="Pfam" id="PF08447">
    <property type="entry name" value="PAS_3"/>
    <property type="match status" value="1"/>
</dbReference>
<comment type="catalytic activity">
    <reaction evidence="1">
        <text>ATP + protein L-histidine = ADP + protein N-phospho-L-histidine.</text>
        <dbReference type="EC" id="2.7.13.3"/>
    </reaction>
</comment>
<evidence type="ECO:0000256" key="7">
    <source>
        <dbReference type="SAM" id="Coils"/>
    </source>
</evidence>
<dbReference type="CDD" id="cd00082">
    <property type="entry name" value="HisKA"/>
    <property type="match status" value="1"/>
</dbReference>
<evidence type="ECO:0000256" key="1">
    <source>
        <dbReference type="ARBA" id="ARBA00000085"/>
    </source>
</evidence>
<keyword evidence="4" id="KW-0808">Transferase</keyword>
<comment type="caution">
    <text evidence="11">The sequence shown here is derived from an EMBL/GenBank/DDBJ whole genome shotgun (WGS) entry which is preliminary data.</text>
</comment>
<proteinExistence type="predicted"/>
<evidence type="ECO:0000259" key="8">
    <source>
        <dbReference type="PROSITE" id="PS50109"/>
    </source>
</evidence>
<evidence type="ECO:0000256" key="4">
    <source>
        <dbReference type="ARBA" id="ARBA00022679"/>
    </source>
</evidence>
<feature type="domain" description="PAS" evidence="9">
    <location>
        <begin position="306"/>
        <end position="379"/>
    </location>
</feature>
<dbReference type="GO" id="GO:0006355">
    <property type="term" value="P:regulation of DNA-templated transcription"/>
    <property type="evidence" value="ECO:0007669"/>
    <property type="project" value="InterPro"/>
</dbReference>
<dbReference type="AlphaFoldDB" id="A0A928Z7I2"/>
<feature type="coiled-coil region" evidence="7">
    <location>
        <begin position="130"/>
        <end position="189"/>
    </location>
</feature>
<sequence length="1201" mass="136549">MPDRSDTPSLSTHDLAKYLRLALEQMPAAIAILDRQMCYVAVSRRWRSDYGLGDRHLAGRSHYEIFPEIGTRWKAIHQNCLAGAIEKCEEEAFAREDGSIDWLHWEVRPWYIEAGEIGGLVMRTEVVTQRKQAELALQAANSQLEAKVKERTVELERTVAQLQQEIDKRRAAEATLARSEAKYRHLVENVEDTIWSCQPDGTLTYLSPAFEKMFGLDRSEYVGYSFASLVHPEDLQTTVLSFNQAIETGASVQSQEFRHQCRDGCWRWVVFNISVSHDRDGNIAVVQGTLKDISDRIAVEAKLRQQQQLLQAVVENTNACIFVKDYLNLDGQYILVNQRTADIFGIPREASCGKTDYELFPQEMAEQLDKIDREILETGKPFQMEEDIPQADGTHVFQTHKFTIEDEAGRPYALCGVATDITDFKVMEAALRESEAQFRSLFEQAAVGVAKIGLDGRWLMVNQKLCDSLGYTADQLQGSRLYWESIAPEDRAVTEEQWQALHSGQISSYSQEKRYLRRDGTPIWMQTTTKLVRDARQEAQYLIKVIEDIGDRKRQEEALRLIVEGTASKTGEAFFRACVRYLSAVLQVRYVLIAQLIPGNEIRAQTLAFWKGDNFGDRFEYDLAQTLCDDVYKCQKLHLYSKNVQCIFPDDPDLVALDAQSYAGIPVVDRRGNTLGLIAVLDTQPMEWDTDLESSILRIFAARAGAEIERMRSEAALLESQHQLQQQAQREKILNQLTQQILHSLDFSTIVDRAVREIQRFLMVDRCHFAWHTVEPDGEYWDVMDEVRSPGLPSFVGRHRVAAFGPLCALLLHRKTLRIDDVREVENREVREFLQQLGNQSMLVLPVLDNSGRLGIITCIHVRKVRPWTEDEVELLEAIVTQLAIALDRAELFTQSQTKASELAIALQTLQRTQAQLVQHEKMSSLGQLVAGVAHEINNPVSFIHGNLVHAKDYLQDLLGLVDLYERDYPEPTPEIAQEIEAIELAFLKRDFVKLFQSMSVGTDRIRDIVKSLRTFSRLDESEVKEVDLHEGIESTLTILQTRLRSQSGRQEVQVVKDYGHLPKIECCAGQLNQVFMNILVNAIDALEERDRQRTPAQMKENPSTIHIQTDAIGEGDSDGRILIRIRDNGSGIDDEVRSKLFDPFFTTKPIGKGTGLGLSISYQIVVDRHQGQLSCNSIPREGTEFTIEIPFLNSEFGIQK</sequence>
<feature type="domain" description="PAS" evidence="9">
    <location>
        <begin position="434"/>
        <end position="505"/>
    </location>
</feature>
<dbReference type="InterPro" id="IPR003018">
    <property type="entry name" value="GAF"/>
</dbReference>
<evidence type="ECO:0000313" key="11">
    <source>
        <dbReference type="EMBL" id="MBE9041467.1"/>
    </source>
</evidence>
<evidence type="ECO:0000313" key="12">
    <source>
        <dbReference type="Proteomes" id="UP000621799"/>
    </source>
</evidence>
<dbReference type="InterPro" id="IPR029016">
    <property type="entry name" value="GAF-like_dom_sf"/>
</dbReference>
<dbReference type="SUPFAM" id="SSF47384">
    <property type="entry name" value="Homodimeric domain of signal transducing histidine kinase"/>
    <property type="match status" value="1"/>
</dbReference>
<evidence type="ECO:0000256" key="5">
    <source>
        <dbReference type="ARBA" id="ARBA00022777"/>
    </source>
</evidence>